<dbReference type="GO" id="GO:0005524">
    <property type="term" value="F:ATP binding"/>
    <property type="evidence" value="ECO:0007669"/>
    <property type="project" value="UniProtKB-KW"/>
</dbReference>
<sequence>MIREVLRMEKVTYKEQGRILLDNFNITVRKGEVFGLIPVNRYGMDAFLKLLQQNMPLHYGYVYYREQLVNQWQRSHNRTNRISIIRNKSSLAEDLTVVDNIFVLRRGFHKYLIHPGMLERLLQPFLDEIGINIPAGAYVSELTIFQKFVTEVLKAVVAGSQLIVLENVSTFISESELEELHRIIRLYAERGISFIYITAHFEEATYLCDRMALMVNGQIIKTFQRGDPIPDTFPLQSVEEYDRWVRSQHRRQEADTDRQTVLIMDKIQYGNLKDITIRVGQGECVVLQDLDNRCIADFVELFQGEIPEKGSFYLTKGTQKSEKNRDIAVIQELPTETMLFPHMSYFDNLCFTMDHRIRGVWNQSGIRRSIQEEQKDLLGEDVFDTPVWNLTRQQKYDLVYTRILMQHPQVVLCVQPFKNAEVSVRSHIWELMERFLKKNIAVVILAVNLADSLALADRLIRIRNGQIQEIYDQKDFSRLPEHTPWLHLYQKTYGNRSEDKK</sequence>
<proteinExistence type="predicted"/>
<comment type="caution">
    <text evidence="6">The sequence shown here is derived from an EMBL/GenBank/DDBJ whole genome shotgun (WGS) entry which is preliminary data.</text>
</comment>
<evidence type="ECO:0000313" key="6">
    <source>
        <dbReference type="EMBL" id="MCC2119777.1"/>
    </source>
</evidence>
<name>A0AAE3D7R5_9FIRM</name>
<accession>A0AAE3D7R5</accession>
<evidence type="ECO:0000256" key="1">
    <source>
        <dbReference type="ARBA" id="ARBA00022448"/>
    </source>
</evidence>
<dbReference type="RefSeq" id="WP_227733287.1">
    <property type="nucleotide sequence ID" value="NZ_JAJEPV010000019.1"/>
</dbReference>
<dbReference type="AlphaFoldDB" id="A0AAE3D7R5"/>
<evidence type="ECO:0000256" key="4">
    <source>
        <dbReference type="ARBA" id="ARBA00022840"/>
    </source>
</evidence>
<dbReference type="InterPro" id="IPR050107">
    <property type="entry name" value="ABC_carbohydrate_import_ATPase"/>
</dbReference>
<keyword evidence="3" id="KW-0547">Nucleotide-binding</keyword>
<dbReference type="Proteomes" id="UP001197795">
    <property type="component" value="Unassembled WGS sequence"/>
</dbReference>
<dbReference type="Gene3D" id="3.40.50.300">
    <property type="entry name" value="P-loop containing nucleotide triphosphate hydrolases"/>
    <property type="match status" value="2"/>
</dbReference>
<organism evidence="6 7">
    <name type="scientific">Waltera acetigignens</name>
    <dbReference type="NCBI Taxonomy" id="2981769"/>
    <lineage>
        <taxon>Bacteria</taxon>
        <taxon>Bacillati</taxon>
        <taxon>Bacillota</taxon>
        <taxon>Clostridia</taxon>
        <taxon>Lachnospirales</taxon>
        <taxon>Lachnospiraceae</taxon>
        <taxon>Waltera</taxon>
    </lineage>
</organism>
<evidence type="ECO:0000256" key="3">
    <source>
        <dbReference type="ARBA" id="ARBA00022741"/>
    </source>
</evidence>
<protein>
    <submittedName>
        <fullName evidence="6">Sugar ABC transporter ATP-binding protein</fullName>
    </submittedName>
</protein>
<reference evidence="6 7" key="1">
    <citation type="submission" date="2021-10" db="EMBL/GenBank/DDBJ databases">
        <title>Anaerobic single-cell dispensing facilitates the cultivation of human gut bacteria.</title>
        <authorList>
            <person name="Afrizal A."/>
        </authorList>
    </citation>
    <scope>NUCLEOTIDE SEQUENCE [LARGE SCALE GENOMIC DNA]</scope>
    <source>
        <strain evidence="6 7">CLA-AA-H273</strain>
    </source>
</reference>
<dbReference type="InterPro" id="IPR003439">
    <property type="entry name" value="ABC_transporter-like_ATP-bd"/>
</dbReference>
<dbReference type="GO" id="GO:0016887">
    <property type="term" value="F:ATP hydrolysis activity"/>
    <property type="evidence" value="ECO:0007669"/>
    <property type="project" value="InterPro"/>
</dbReference>
<keyword evidence="1" id="KW-0813">Transport</keyword>
<feature type="domain" description="ABC transporter" evidence="5">
    <location>
        <begin position="6"/>
        <end position="241"/>
    </location>
</feature>
<gene>
    <name evidence="6" type="ORF">LKD75_09295</name>
</gene>
<evidence type="ECO:0000256" key="2">
    <source>
        <dbReference type="ARBA" id="ARBA00022737"/>
    </source>
</evidence>
<dbReference type="InterPro" id="IPR027417">
    <property type="entry name" value="P-loop_NTPase"/>
</dbReference>
<dbReference type="PROSITE" id="PS50893">
    <property type="entry name" value="ABC_TRANSPORTER_2"/>
    <property type="match status" value="2"/>
</dbReference>
<dbReference type="PANTHER" id="PTHR43790">
    <property type="entry name" value="CARBOHYDRATE TRANSPORT ATP-BINDING PROTEIN MG119-RELATED"/>
    <property type="match status" value="1"/>
</dbReference>
<dbReference type="EMBL" id="JAJEPV010000019">
    <property type="protein sequence ID" value="MCC2119777.1"/>
    <property type="molecule type" value="Genomic_DNA"/>
</dbReference>
<feature type="domain" description="ABC transporter" evidence="5">
    <location>
        <begin position="256"/>
        <end position="489"/>
    </location>
</feature>
<dbReference type="SUPFAM" id="SSF52540">
    <property type="entry name" value="P-loop containing nucleoside triphosphate hydrolases"/>
    <property type="match status" value="2"/>
</dbReference>
<dbReference type="PANTHER" id="PTHR43790:SF9">
    <property type="entry name" value="GALACTOFURANOSE TRANSPORTER ATP-BINDING PROTEIN YTFR"/>
    <property type="match status" value="1"/>
</dbReference>
<evidence type="ECO:0000259" key="5">
    <source>
        <dbReference type="PROSITE" id="PS50893"/>
    </source>
</evidence>
<keyword evidence="2" id="KW-0677">Repeat</keyword>
<keyword evidence="4 6" id="KW-0067">ATP-binding</keyword>
<evidence type="ECO:0000313" key="7">
    <source>
        <dbReference type="Proteomes" id="UP001197795"/>
    </source>
</evidence>
<keyword evidence="7" id="KW-1185">Reference proteome</keyword>